<dbReference type="InterPro" id="IPR036259">
    <property type="entry name" value="MFS_trans_sf"/>
</dbReference>
<dbReference type="InterPro" id="IPR005828">
    <property type="entry name" value="MFS_sugar_transport-like"/>
</dbReference>
<dbReference type="PANTHER" id="PTHR48022:SF7">
    <property type="entry name" value="MAJOR FACILITATOR SUPERFAMILY (MFS) PROFILE DOMAIN-CONTAINING PROTEIN-RELATED"/>
    <property type="match status" value="1"/>
</dbReference>
<evidence type="ECO:0000256" key="3">
    <source>
        <dbReference type="ARBA" id="ARBA00022448"/>
    </source>
</evidence>
<name>A0A0J9X6G5_GEOCN</name>
<feature type="transmembrane region" description="Helical" evidence="8">
    <location>
        <begin position="104"/>
        <end position="126"/>
    </location>
</feature>
<dbReference type="OrthoDB" id="4142200at2759"/>
<evidence type="ECO:0000256" key="1">
    <source>
        <dbReference type="ARBA" id="ARBA00004141"/>
    </source>
</evidence>
<dbReference type="GO" id="GO:0005351">
    <property type="term" value="F:carbohydrate:proton symporter activity"/>
    <property type="evidence" value="ECO:0007669"/>
    <property type="project" value="TreeGrafter"/>
</dbReference>
<accession>A0A0J9X6G5</accession>
<feature type="transmembrane region" description="Helical" evidence="8">
    <location>
        <begin position="372"/>
        <end position="394"/>
    </location>
</feature>
<keyword evidence="11" id="KW-1185">Reference proteome</keyword>
<dbReference type="Pfam" id="PF00083">
    <property type="entry name" value="Sugar_tr"/>
    <property type="match status" value="1"/>
</dbReference>
<comment type="similarity">
    <text evidence="2 7">Belongs to the major facilitator superfamily. Sugar transporter (TC 2.A.1.1) family.</text>
</comment>
<feature type="transmembrane region" description="Helical" evidence="8">
    <location>
        <begin position="438"/>
        <end position="456"/>
    </location>
</feature>
<dbReference type="GO" id="GO:0016020">
    <property type="term" value="C:membrane"/>
    <property type="evidence" value="ECO:0007669"/>
    <property type="project" value="UniProtKB-SubCell"/>
</dbReference>
<evidence type="ECO:0000313" key="10">
    <source>
        <dbReference type="EMBL" id="CDO52378.1"/>
    </source>
</evidence>
<comment type="caution">
    <text evidence="10">The sequence shown here is derived from an EMBL/GenBank/DDBJ whole genome shotgun (WGS) entry which is preliminary data.</text>
</comment>
<dbReference type="Proteomes" id="UP000242525">
    <property type="component" value="Unassembled WGS sequence"/>
</dbReference>
<dbReference type="PROSITE" id="PS50850">
    <property type="entry name" value="MFS"/>
    <property type="match status" value="1"/>
</dbReference>
<evidence type="ECO:0000256" key="8">
    <source>
        <dbReference type="SAM" id="Phobius"/>
    </source>
</evidence>
<evidence type="ECO:0000256" key="6">
    <source>
        <dbReference type="ARBA" id="ARBA00023136"/>
    </source>
</evidence>
<reference evidence="10" key="1">
    <citation type="submission" date="2014-03" db="EMBL/GenBank/DDBJ databases">
        <authorList>
            <person name="Casaregola S."/>
        </authorList>
    </citation>
    <scope>NUCLEOTIDE SEQUENCE [LARGE SCALE GENOMIC DNA]</scope>
    <source>
        <strain evidence="10">CLIB 918</strain>
    </source>
</reference>
<dbReference type="FunFam" id="1.20.1250.20:FF:000026">
    <property type="entry name" value="MFS quinate transporter QutD"/>
    <property type="match status" value="1"/>
</dbReference>
<keyword evidence="4 8" id="KW-0812">Transmembrane</keyword>
<organism evidence="10 11">
    <name type="scientific">Geotrichum candidum</name>
    <name type="common">Oospora lactis</name>
    <name type="synonym">Dipodascus geotrichum</name>
    <dbReference type="NCBI Taxonomy" id="1173061"/>
    <lineage>
        <taxon>Eukaryota</taxon>
        <taxon>Fungi</taxon>
        <taxon>Dikarya</taxon>
        <taxon>Ascomycota</taxon>
        <taxon>Saccharomycotina</taxon>
        <taxon>Dipodascomycetes</taxon>
        <taxon>Dipodascales</taxon>
        <taxon>Dipodascaceae</taxon>
        <taxon>Geotrichum</taxon>
    </lineage>
</organism>
<dbReference type="NCBIfam" id="TIGR00879">
    <property type="entry name" value="SP"/>
    <property type="match status" value="1"/>
</dbReference>
<dbReference type="EMBL" id="CCBN010000003">
    <property type="protein sequence ID" value="CDO52378.1"/>
    <property type="molecule type" value="Genomic_DNA"/>
</dbReference>
<feature type="transmembrane region" description="Helical" evidence="8">
    <location>
        <begin position="171"/>
        <end position="190"/>
    </location>
</feature>
<evidence type="ECO:0000256" key="2">
    <source>
        <dbReference type="ARBA" id="ARBA00010992"/>
    </source>
</evidence>
<proteinExistence type="inferred from homology"/>
<evidence type="ECO:0000256" key="7">
    <source>
        <dbReference type="RuleBase" id="RU003346"/>
    </source>
</evidence>
<keyword evidence="6 8" id="KW-0472">Membrane</keyword>
<feature type="domain" description="Major facilitator superfamily (MFS) profile" evidence="9">
    <location>
        <begin position="11"/>
        <end position="460"/>
    </location>
</feature>
<gene>
    <name evidence="10" type="ORF">BN980_GECA03s00945g</name>
</gene>
<dbReference type="Gene3D" id="1.20.1250.20">
    <property type="entry name" value="MFS general substrate transporter like domains"/>
    <property type="match status" value="1"/>
</dbReference>
<protein>
    <submittedName>
        <fullName evidence="10">Similar to Saccharomyces cerevisiae YJL219W HXT9 Putative hexose transporter that is nearly identical to Hxt11p</fullName>
    </submittedName>
</protein>
<evidence type="ECO:0000313" key="11">
    <source>
        <dbReference type="Proteomes" id="UP000242525"/>
    </source>
</evidence>
<keyword evidence="3 7" id="KW-0813">Transport</keyword>
<dbReference type="PROSITE" id="PS00216">
    <property type="entry name" value="SUGAR_TRANSPORT_1"/>
    <property type="match status" value="1"/>
</dbReference>
<dbReference type="SUPFAM" id="SSF103473">
    <property type="entry name" value="MFS general substrate transporter"/>
    <property type="match status" value="1"/>
</dbReference>
<evidence type="ECO:0000256" key="5">
    <source>
        <dbReference type="ARBA" id="ARBA00022989"/>
    </source>
</evidence>
<dbReference type="AlphaFoldDB" id="A0A0J9X6G5"/>
<comment type="subcellular location">
    <subcellularLocation>
        <location evidence="1">Membrane</location>
        <topology evidence="1">Multi-pass membrane protein</topology>
    </subcellularLocation>
</comment>
<sequence>MGYKVYNPYLMAAIATISGFLFGFDISSVSSFVDQPQYKEYFNHPDSLTQGGITASMAGGSFLACLICGYVVDKFGRRPIIQVSSLFWLVGCAIQCSARNVAQLIVGRIISGYGIGFASSTVPVYVSELAPKRIRGRLGGLFQFSLTVGSTSMFFIGYGCSFIDGPASFRTAWGIMMVPGLLLLLGTFLLSESPRWLAKHGRWEEAIDIISKVQAGGNVNHPDVVLEIEEMRESIEIENMNAKLTVLDLFKKDSIRRTFVGISAQVWQQLTGNNVLMYYIVYMFKMAGFSGNTALVSSSIQYILHCVMTLPTFYILDKWGRRRSLLIGSTGMGICLLIMSILFGIYSTPLQNIDPSATVRITVNNKHVSRSVIAVAYIFVAFYSPTWGPGIWLYCSEIFPTSQRGIASSLCAACNWIFNFALAMFVPSAFRNITWRTYIIFMTFCFTMTIHVFLMFPETKGRTLEEITMMWDSKVPAWQSAKWEPPVANQSTLEELGDTLKDDDKKDSVGVHQEYVETKE</sequence>
<dbReference type="CDD" id="cd17356">
    <property type="entry name" value="MFS_HXT"/>
    <property type="match status" value="1"/>
</dbReference>
<feature type="transmembrane region" description="Helical" evidence="8">
    <location>
        <begin position="138"/>
        <end position="159"/>
    </location>
</feature>
<dbReference type="InterPro" id="IPR020846">
    <property type="entry name" value="MFS_dom"/>
</dbReference>
<feature type="transmembrane region" description="Helical" evidence="8">
    <location>
        <begin position="406"/>
        <end position="426"/>
    </location>
</feature>
<feature type="transmembrane region" description="Helical" evidence="8">
    <location>
        <begin position="53"/>
        <end position="72"/>
    </location>
</feature>
<dbReference type="PANTHER" id="PTHR48022">
    <property type="entry name" value="PLASTIDIC GLUCOSE TRANSPORTER 4"/>
    <property type="match status" value="1"/>
</dbReference>
<feature type="transmembrane region" description="Helical" evidence="8">
    <location>
        <begin position="12"/>
        <end position="33"/>
    </location>
</feature>
<keyword evidence="5 8" id="KW-1133">Transmembrane helix</keyword>
<evidence type="ECO:0000256" key="4">
    <source>
        <dbReference type="ARBA" id="ARBA00022692"/>
    </source>
</evidence>
<feature type="transmembrane region" description="Helical" evidence="8">
    <location>
        <begin position="294"/>
        <end position="316"/>
    </location>
</feature>
<dbReference type="STRING" id="1173061.A0A0J9X6G5"/>
<dbReference type="PRINTS" id="PR00171">
    <property type="entry name" value="SUGRTRNSPORT"/>
</dbReference>
<dbReference type="InterPro" id="IPR050360">
    <property type="entry name" value="MFS_Sugar_Transporters"/>
</dbReference>
<feature type="transmembrane region" description="Helical" evidence="8">
    <location>
        <begin position="325"/>
        <end position="346"/>
    </location>
</feature>
<evidence type="ECO:0000259" key="9">
    <source>
        <dbReference type="PROSITE" id="PS50850"/>
    </source>
</evidence>
<dbReference type="InterPro" id="IPR003663">
    <property type="entry name" value="Sugar/inositol_transpt"/>
</dbReference>
<dbReference type="InterPro" id="IPR005829">
    <property type="entry name" value="Sugar_transporter_CS"/>
</dbReference>